<dbReference type="Pfam" id="PF13517">
    <property type="entry name" value="FG-GAP_3"/>
    <property type="match status" value="2"/>
</dbReference>
<accession>A0A085W917</accession>
<evidence type="ECO:0000313" key="5">
    <source>
        <dbReference type="Proteomes" id="UP000028725"/>
    </source>
</evidence>
<dbReference type="PATRIC" id="fig|394096.3.peg.6310"/>
<keyword evidence="1" id="KW-0732">Signal</keyword>
<feature type="transmembrane region" description="Helical" evidence="2">
    <location>
        <begin position="150"/>
        <end position="172"/>
    </location>
</feature>
<dbReference type="InterPro" id="IPR028994">
    <property type="entry name" value="Integrin_alpha_N"/>
</dbReference>
<dbReference type="InterPro" id="IPR013517">
    <property type="entry name" value="FG-GAP"/>
</dbReference>
<feature type="transmembrane region" description="Helical" evidence="2">
    <location>
        <begin position="55"/>
        <end position="73"/>
    </location>
</feature>
<feature type="transmembrane region" description="Helical" evidence="2">
    <location>
        <begin position="179"/>
        <end position="198"/>
    </location>
</feature>
<dbReference type="OrthoDB" id="5287961at2"/>
<keyword evidence="2" id="KW-1133">Transmembrane helix</keyword>
<feature type="transmembrane region" description="Helical" evidence="2">
    <location>
        <begin position="78"/>
        <end position="95"/>
    </location>
</feature>
<dbReference type="Gene3D" id="2.130.10.130">
    <property type="entry name" value="Integrin alpha, N-terminal"/>
    <property type="match status" value="3"/>
</dbReference>
<dbReference type="EMBL" id="JMCB01000014">
    <property type="protein sequence ID" value="KFE64180.1"/>
    <property type="molecule type" value="Genomic_DNA"/>
</dbReference>
<name>A0A085W917_9BACT</name>
<evidence type="ECO:0000256" key="1">
    <source>
        <dbReference type="ARBA" id="ARBA00022729"/>
    </source>
</evidence>
<dbReference type="PANTHER" id="PTHR16026:SF0">
    <property type="entry name" value="CARTILAGE ACIDIC PROTEIN 1"/>
    <property type="match status" value="1"/>
</dbReference>
<evidence type="ECO:0000313" key="4">
    <source>
        <dbReference type="EMBL" id="KFE64180.1"/>
    </source>
</evidence>
<evidence type="ECO:0000256" key="2">
    <source>
        <dbReference type="SAM" id="Phobius"/>
    </source>
</evidence>
<keyword evidence="2" id="KW-0472">Membrane</keyword>
<comment type="caution">
    <text evidence="4">The sequence shown here is derived from an EMBL/GenBank/DDBJ whole genome shotgun (WGS) entry which is preliminary data.</text>
</comment>
<dbReference type="InterPro" id="IPR027039">
    <property type="entry name" value="Crtac1"/>
</dbReference>
<dbReference type="RefSeq" id="WP_052420376.1">
    <property type="nucleotide sequence ID" value="NZ_JMCB01000014.1"/>
</dbReference>
<dbReference type="PANTHER" id="PTHR16026">
    <property type="entry name" value="CARTILAGE ACIDIC PROTEIN 1"/>
    <property type="match status" value="1"/>
</dbReference>
<protein>
    <recommendedName>
        <fullName evidence="3">ASPIC/UnbV domain-containing protein</fullName>
    </recommendedName>
</protein>
<dbReference type="Proteomes" id="UP000028725">
    <property type="component" value="Unassembled WGS sequence"/>
</dbReference>
<dbReference type="Pfam" id="PF07593">
    <property type="entry name" value="UnbV_ASPIC"/>
    <property type="match status" value="1"/>
</dbReference>
<dbReference type="InterPro" id="IPR011519">
    <property type="entry name" value="UnbV_ASPIC"/>
</dbReference>
<feature type="transmembrane region" description="Helical" evidence="2">
    <location>
        <begin position="204"/>
        <end position="225"/>
    </location>
</feature>
<feature type="domain" description="ASPIC/UnbV" evidence="3">
    <location>
        <begin position="862"/>
        <end position="914"/>
    </location>
</feature>
<gene>
    <name evidence="4" type="ORF">DB31_1974</name>
</gene>
<feature type="transmembrane region" description="Helical" evidence="2">
    <location>
        <begin position="30"/>
        <end position="49"/>
    </location>
</feature>
<feature type="transmembrane region" description="Helical" evidence="2">
    <location>
        <begin position="237"/>
        <end position="255"/>
    </location>
</feature>
<dbReference type="AlphaFoldDB" id="A0A085W917"/>
<dbReference type="SUPFAM" id="SSF69318">
    <property type="entry name" value="Integrin alpha N-terminal domain"/>
    <property type="match status" value="1"/>
</dbReference>
<organism evidence="4 5">
    <name type="scientific">Hyalangium minutum</name>
    <dbReference type="NCBI Taxonomy" id="394096"/>
    <lineage>
        <taxon>Bacteria</taxon>
        <taxon>Pseudomonadati</taxon>
        <taxon>Myxococcota</taxon>
        <taxon>Myxococcia</taxon>
        <taxon>Myxococcales</taxon>
        <taxon>Cystobacterineae</taxon>
        <taxon>Archangiaceae</taxon>
        <taxon>Hyalangium</taxon>
    </lineage>
</organism>
<dbReference type="STRING" id="394096.DB31_1974"/>
<keyword evidence="2" id="KW-0812">Transmembrane</keyword>
<proteinExistence type="predicted"/>
<evidence type="ECO:0000259" key="3">
    <source>
        <dbReference type="Pfam" id="PF07593"/>
    </source>
</evidence>
<sequence>MISAPATVQARFLGRELAVDGLPVKGDARIPFALLLISFAVLGTTLLGFNRSPLQILTTVVATAALDVLLHLLLRKRLLFPLSAVISSLSLALLLNYAHDPLLMLVPVFLTVASKHLLTHEGRHVINPSLFGVTTTLLFFGDLITSSPSYQWGGSGIMSGFIAATALLLFLFRVGRHMVVLSFLGFYCLFLLVRAWFVRHHIPAEVLIVGSLTTPPFYLFTFFMMTDPRTSPPTVRGQVLVAFLVALLDLVFHSAQSLFTFFYAAFTVQSSRFLLLHLRSLRAQGIASWVRGTFDGQLARRATVLLLLIASAALAWRLVLRPAAEEARATFHLEEVAAVDAGIVLPHDGSLLTRLDPRIAHVAKWVLSVGASVATGDVDQDGRSDLLFIAPLASEGHRVSLFRNQSEPGHLHFERVPLPTETIDRDMVQNGYAATGLFFDHDNDGDLDLLLPVDFGPPRLLTNRLVEEGVLRFVDATEGSGLESLYVTGHASTVADLDADGRLDVIIRSTLRSADDAGRRLNLFRLPEPEFEGDRRMFAFLHNSWHKADNGGPTEVLRNLGGGHFERLDARELGLTATHWTLALSAADLDADGDTDLYFANDFGPDDLYVNTGKPTAPHFTRVEGRFFGEIGRDTYKGMNSTAFDLTGDGCLDIYVSNAHVPLLAEGSLLWVNEGIDPSKGMVRFTDEASRRGILNENHFGWGAGAGDLNDDGWPDVVQGNGYLDDRFENGTGRPSEHCPSFWYTHHKFAQSGPDIHTYADQWADLRGYCIFEVERRRVFLNRGPDAQPQFVDVRDAVGLKSGENTRGVALVDLDGDGRLDIAMANQHGPPSLFLNRAEESTGNAWVAMELAGDVRHCNREALGSQVTVTTPDGRRQVQQKQAITGLSAQGDRRLHFGLGVLAPGATVDVEVRWCGALGPSTRYALKPGQVHRLEMPTTTVGTWFIP</sequence>
<reference evidence="4 5" key="1">
    <citation type="submission" date="2014-04" db="EMBL/GenBank/DDBJ databases">
        <title>Genome assembly of Hyalangium minutum DSM 14724.</title>
        <authorList>
            <person name="Sharma G."/>
            <person name="Subramanian S."/>
        </authorList>
    </citation>
    <scope>NUCLEOTIDE SEQUENCE [LARGE SCALE GENOMIC DNA]</scope>
    <source>
        <strain evidence="4 5">DSM 14724</strain>
    </source>
</reference>
<keyword evidence="5" id="KW-1185">Reference proteome</keyword>